<accession>H6SQR9</accession>
<evidence type="ECO:0000256" key="2">
    <source>
        <dbReference type="ARBA" id="ARBA00006205"/>
    </source>
</evidence>
<dbReference type="KEGG" id="rpm:RSPPHO_00758"/>
<dbReference type="AlphaFoldDB" id="H6SQR9"/>
<comment type="function">
    <text evidence="9">Catalyzes the ATP-dependent amidation of the two carboxylate groups at positions a and c of cobyrinate, using either L-glutamine or ammonia as the nitrogen source.</text>
</comment>
<dbReference type="eggNOG" id="COG1797">
    <property type="taxonomic scope" value="Bacteria"/>
</dbReference>
<feature type="domain" description="CobQ/CobB/MinD/ParA nucleotide binding" evidence="10">
    <location>
        <begin position="10"/>
        <end position="199"/>
    </location>
</feature>
<dbReference type="SUPFAM" id="SSF52317">
    <property type="entry name" value="Class I glutamine amidotransferase-like"/>
    <property type="match status" value="1"/>
</dbReference>
<feature type="domain" description="CobB/CobQ-like glutamine amidotransferase" evidence="11">
    <location>
        <begin position="255"/>
        <end position="444"/>
    </location>
</feature>
<comment type="pathway">
    <text evidence="9">Cofactor biosynthesis; adenosylcobalamin biosynthesis; cob(II)yrinate a,c-diamide from sirohydrochlorin (anaerobic route): step 10/10.</text>
</comment>
<comment type="miscellaneous">
    <text evidence="9">The a and c carboxylates of cobyrinate are activated for nucleophilic attack via formation of a phosphorylated intermediate by ATP. CbiA catalyzes first the amidation of the c-carboxylate, and then that of the a-carboxylate.</text>
</comment>
<evidence type="ECO:0000256" key="3">
    <source>
        <dbReference type="ARBA" id="ARBA00022573"/>
    </source>
</evidence>
<evidence type="ECO:0000256" key="7">
    <source>
        <dbReference type="ARBA" id="ARBA00022842"/>
    </source>
</evidence>
<dbReference type="STRING" id="1150469.RSPPHO_00758"/>
<keyword evidence="13" id="KW-1185">Reference proteome</keyword>
<dbReference type="PATRIC" id="fig|1150469.3.peg.871"/>
<protein>
    <recommendedName>
        <fullName evidence="9">Cobyrinate a,c-diamide synthase</fullName>
        <ecNumber evidence="9">6.3.5.11</ecNumber>
    </recommendedName>
    <alternativeName>
        <fullName evidence="9">Cobyrinic acid a,c-diamide synthetase</fullName>
    </alternativeName>
</protein>
<keyword evidence="8 9" id="KW-0315">Glutamine amidotransferase</keyword>
<gene>
    <name evidence="9" type="primary">cbiA</name>
    <name evidence="12" type="ORF">RSPPHO_00758</name>
</gene>
<sequence length="452" mass="46490">MTPISRTPGLIIAAPASGSGKTTVTLGLLRALARRGVAVAGAKAGPDYIDPAFHAAASRRPCLTLDTWAMPGPLVRALAGSRPDLGLVIAEGVMGLFDGALGVGDPLADGSSAALAALTGWPVVLVVPAKGMSASAGALVAGFARHRPDVSLAGVIFNRVGSARHLEALTQAVVAAVPEGRVLGGLPHAPALTVPERHLGLVQAGEHPALDAYLEQAADLVERHLDLEGLAALARPLRDGESDAARLMWPPLGQTVAVARDDAFAFCYPALLEGWRAAGAEVVFFSPLADEAPPDSADAVYLPGGYPELHAGRLAAAATFLSGLRRAAARGARVYGECGGYMVLGRTLTDAEGKAHAMAGLLPVETSFKVRKRCLGYRVGRWLTDAGPGRPGQIFRGHEFHYASVTAEASVGRLVRLSDAAGTDLGAAGHFAGRVAGSFLHVVAGPFEVLRA</sequence>
<dbReference type="NCBIfam" id="NF002204">
    <property type="entry name" value="PRK01077.1"/>
    <property type="match status" value="1"/>
</dbReference>
<dbReference type="InterPro" id="IPR011698">
    <property type="entry name" value="GATase_3"/>
</dbReference>
<comment type="similarity">
    <text evidence="2">Belongs to the CobB/CobQ family. CobQ subfamily.</text>
</comment>
<name>H6SQR9_PARPM</name>
<evidence type="ECO:0000256" key="6">
    <source>
        <dbReference type="ARBA" id="ARBA00022840"/>
    </source>
</evidence>
<evidence type="ECO:0000259" key="10">
    <source>
        <dbReference type="Pfam" id="PF01656"/>
    </source>
</evidence>
<keyword evidence="3 9" id="KW-0169">Cobalamin biosynthesis</keyword>
<dbReference type="HOGENOM" id="CLU_022752_0_0_5"/>
<dbReference type="HAMAP" id="MF_00027">
    <property type="entry name" value="CobB_CbiA"/>
    <property type="match status" value="1"/>
</dbReference>
<dbReference type="GO" id="GO:0042242">
    <property type="term" value="F:cobyrinic acid a,c-diamide synthase activity"/>
    <property type="evidence" value="ECO:0007669"/>
    <property type="project" value="UniProtKB-UniRule"/>
</dbReference>
<dbReference type="EC" id="6.3.5.11" evidence="9"/>
<dbReference type="Pfam" id="PF01656">
    <property type="entry name" value="CbiA"/>
    <property type="match status" value="1"/>
</dbReference>
<comment type="catalytic activity">
    <reaction evidence="9">
        <text>cob(II)yrinate + 2 L-glutamine + 2 ATP + 2 H2O = cob(II)yrinate a,c diamide + 2 L-glutamate + 2 ADP + 2 phosphate + 2 H(+)</text>
        <dbReference type="Rhea" id="RHEA:26289"/>
        <dbReference type="ChEBI" id="CHEBI:15377"/>
        <dbReference type="ChEBI" id="CHEBI:15378"/>
        <dbReference type="ChEBI" id="CHEBI:29985"/>
        <dbReference type="ChEBI" id="CHEBI:30616"/>
        <dbReference type="ChEBI" id="CHEBI:43474"/>
        <dbReference type="ChEBI" id="CHEBI:58359"/>
        <dbReference type="ChEBI" id="CHEBI:58537"/>
        <dbReference type="ChEBI" id="CHEBI:58894"/>
        <dbReference type="ChEBI" id="CHEBI:456216"/>
        <dbReference type="EC" id="6.3.5.11"/>
    </reaction>
</comment>
<dbReference type="GO" id="GO:0009236">
    <property type="term" value="P:cobalamin biosynthetic process"/>
    <property type="evidence" value="ECO:0007669"/>
    <property type="project" value="UniProtKB-UniRule"/>
</dbReference>
<dbReference type="GO" id="GO:0005524">
    <property type="term" value="F:ATP binding"/>
    <property type="evidence" value="ECO:0007669"/>
    <property type="project" value="UniProtKB-UniRule"/>
</dbReference>
<organism evidence="12 13">
    <name type="scientific">Pararhodospirillum photometricum DSM 122</name>
    <dbReference type="NCBI Taxonomy" id="1150469"/>
    <lineage>
        <taxon>Bacteria</taxon>
        <taxon>Pseudomonadati</taxon>
        <taxon>Pseudomonadota</taxon>
        <taxon>Alphaproteobacteria</taxon>
        <taxon>Rhodospirillales</taxon>
        <taxon>Rhodospirillaceae</taxon>
        <taxon>Pararhodospirillum</taxon>
    </lineage>
</organism>
<dbReference type="Gene3D" id="3.40.50.300">
    <property type="entry name" value="P-loop containing nucleotide triphosphate hydrolases"/>
    <property type="match status" value="1"/>
</dbReference>
<comment type="domain">
    <text evidence="9">Comprises of two domains. The C-terminal domain contains the binding site for glutamine and catalyzes the hydrolysis of this substrate to glutamate and ammonia. The N-terminal domain is anticipated to bind ATP and cobyrinate and catalyzes the ultimate synthesis of the diamide product. The ammonia produced via the glutaminase domain is probably translocated to the adjacent domain via a molecular tunnel, where it reacts with an activated intermediate.</text>
</comment>
<keyword evidence="7 9" id="KW-0460">Magnesium</keyword>
<evidence type="ECO:0000256" key="8">
    <source>
        <dbReference type="ARBA" id="ARBA00022962"/>
    </source>
</evidence>
<dbReference type="EMBL" id="HE663493">
    <property type="protein sequence ID" value="CCG07384.1"/>
    <property type="molecule type" value="Genomic_DNA"/>
</dbReference>
<dbReference type="InterPro" id="IPR027417">
    <property type="entry name" value="P-loop_NTPase"/>
</dbReference>
<dbReference type="PANTHER" id="PTHR43873">
    <property type="entry name" value="COBYRINATE A,C-DIAMIDE SYNTHASE"/>
    <property type="match status" value="1"/>
</dbReference>
<feature type="site" description="Increases nucleophilicity of active site Cys" evidence="9">
    <location>
        <position position="441"/>
    </location>
</feature>
<dbReference type="Proteomes" id="UP000033220">
    <property type="component" value="Chromosome DSM 122"/>
</dbReference>
<dbReference type="InterPro" id="IPR004484">
    <property type="entry name" value="CbiA/CobB_synth"/>
</dbReference>
<dbReference type="NCBIfam" id="TIGR00379">
    <property type="entry name" value="cobB"/>
    <property type="match status" value="1"/>
</dbReference>
<keyword evidence="6 9" id="KW-0067">ATP-binding</keyword>
<dbReference type="UniPathway" id="UPA00148">
    <property type="reaction ID" value="UER00231"/>
</dbReference>
<evidence type="ECO:0000259" key="11">
    <source>
        <dbReference type="Pfam" id="PF07685"/>
    </source>
</evidence>
<evidence type="ECO:0000256" key="5">
    <source>
        <dbReference type="ARBA" id="ARBA00022741"/>
    </source>
</evidence>
<feature type="active site" description="Nucleophile" evidence="9">
    <location>
        <position position="338"/>
    </location>
</feature>
<evidence type="ECO:0000256" key="4">
    <source>
        <dbReference type="ARBA" id="ARBA00022598"/>
    </source>
</evidence>
<evidence type="ECO:0000256" key="1">
    <source>
        <dbReference type="ARBA" id="ARBA00001946"/>
    </source>
</evidence>
<dbReference type="RefSeq" id="WP_014414024.1">
    <property type="nucleotide sequence ID" value="NC_017059.1"/>
</dbReference>
<dbReference type="Gene3D" id="3.40.50.880">
    <property type="match status" value="1"/>
</dbReference>
<dbReference type="Pfam" id="PF07685">
    <property type="entry name" value="GATase_3"/>
    <property type="match status" value="1"/>
</dbReference>
<dbReference type="InterPro" id="IPR029062">
    <property type="entry name" value="Class_I_gatase-like"/>
</dbReference>
<keyword evidence="4 9" id="KW-0436">Ligase</keyword>
<proteinExistence type="inferred from homology"/>
<dbReference type="InterPro" id="IPR002586">
    <property type="entry name" value="CobQ/CobB/MinD/ParA_Nub-bd_dom"/>
</dbReference>
<dbReference type="SUPFAM" id="SSF52540">
    <property type="entry name" value="P-loop containing nucleoside triphosphate hydrolases"/>
    <property type="match status" value="1"/>
</dbReference>
<dbReference type="PROSITE" id="PS51274">
    <property type="entry name" value="GATASE_COBBQ"/>
    <property type="match status" value="1"/>
</dbReference>
<evidence type="ECO:0000313" key="12">
    <source>
        <dbReference type="EMBL" id="CCG07384.1"/>
    </source>
</evidence>
<reference evidence="12 13" key="1">
    <citation type="submission" date="2012-02" db="EMBL/GenBank/DDBJ databases">
        <title>Shotgun genome sequence of Phaeospirillum photometricum DSM 122.</title>
        <authorList>
            <person name="Duquesne K."/>
            <person name="Sturgis J."/>
        </authorList>
    </citation>
    <scope>NUCLEOTIDE SEQUENCE [LARGE SCALE GENOMIC DNA]</scope>
    <source>
        <strain evidence="13">DSM122</strain>
    </source>
</reference>
<comment type="cofactor">
    <cofactor evidence="1 9">
        <name>Mg(2+)</name>
        <dbReference type="ChEBI" id="CHEBI:18420"/>
    </cofactor>
</comment>
<keyword evidence="5 9" id="KW-0547">Nucleotide-binding</keyword>
<comment type="similarity">
    <text evidence="9">Belongs to the CobB/CbiA family.</text>
</comment>
<evidence type="ECO:0000313" key="13">
    <source>
        <dbReference type="Proteomes" id="UP000033220"/>
    </source>
</evidence>
<dbReference type="PANTHER" id="PTHR43873:SF1">
    <property type="entry name" value="COBYRINATE A,C-DIAMIDE SYNTHASE"/>
    <property type="match status" value="1"/>
</dbReference>
<evidence type="ECO:0000256" key="9">
    <source>
        <dbReference type="HAMAP-Rule" id="MF_00027"/>
    </source>
</evidence>